<dbReference type="Gene3D" id="3.40.50.10330">
    <property type="entry name" value="Probable inorganic polyphosphate/atp-NAD kinase, domain 1"/>
    <property type="match status" value="1"/>
</dbReference>
<dbReference type="EMBL" id="BSFK01000010">
    <property type="protein sequence ID" value="GLK77035.1"/>
    <property type="molecule type" value="Genomic_DNA"/>
</dbReference>
<accession>A0A9W6N473</accession>
<evidence type="ECO:0000313" key="3">
    <source>
        <dbReference type="Proteomes" id="UP001143364"/>
    </source>
</evidence>
<keyword evidence="2" id="KW-0808">Transferase</keyword>
<keyword evidence="3" id="KW-1185">Reference proteome</keyword>
<dbReference type="InterPro" id="IPR001206">
    <property type="entry name" value="Diacylglycerol_kinase_cat_dom"/>
</dbReference>
<reference evidence="2" key="1">
    <citation type="journal article" date="2014" name="Int. J. Syst. Evol. Microbiol.">
        <title>Complete genome sequence of Corynebacterium casei LMG S-19264T (=DSM 44701T), isolated from a smear-ripened cheese.</title>
        <authorList>
            <consortium name="US DOE Joint Genome Institute (JGI-PGF)"/>
            <person name="Walter F."/>
            <person name="Albersmeier A."/>
            <person name="Kalinowski J."/>
            <person name="Ruckert C."/>
        </authorList>
    </citation>
    <scope>NUCLEOTIDE SEQUENCE</scope>
    <source>
        <strain evidence="2">VKM B-2555</strain>
    </source>
</reference>
<gene>
    <name evidence="2" type="ORF">GCM10008171_22890</name>
</gene>
<sequence>MSRLGVIANGRSWRAAKGGAPRRPAGVPFEAPGDLNGYAPALARLKAAGVDTLAVVGGDGTLREVMSALPSAYGASPPALALAPFGKTNAAAADVGGCGHGPDALERLAGALASGVPLKRSERRPIAARFDGRAVQGFVLGFGAFERATRMVDSRVHSRGFAQRLGVAFGVAEAARELLTGREGAGWRQGVAAAVAADGAEASDDDRFFFLATSLRRFMLGLWPFWGEGEGAIAWTDVSAPPHRLASALLPAARGRATDWMRANGYRSGRANRIDVALRAPFIIDGDSFSAGADGRIAIQAGAPLTFLAP</sequence>
<dbReference type="GO" id="GO:0016301">
    <property type="term" value="F:kinase activity"/>
    <property type="evidence" value="ECO:0007669"/>
    <property type="project" value="UniProtKB-KW"/>
</dbReference>
<dbReference type="AlphaFoldDB" id="A0A9W6N473"/>
<dbReference type="InterPro" id="IPR016064">
    <property type="entry name" value="NAD/diacylglycerol_kinase_sf"/>
</dbReference>
<evidence type="ECO:0000259" key="1">
    <source>
        <dbReference type="PROSITE" id="PS50146"/>
    </source>
</evidence>
<protein>
    <submittedName>
        <fullName evidence="2">Diacylglycerol kinase</fullName>
    </submittedName>
</protein>
<keyword evidence="2" id="KW-0418">Kinase</keyword>
<feature type="domain" description="DAGKc" evidence="1">
    <location>
        <begin position="1"/>
        <end position="126"/>
    </location>
</feature>
<name>A0A9W6N473_9HYPH</name>
<evidence type="ECO:0000313" key="2">
    <source>
        <dbReference type="EMBL" id="GLK77035.1"/>
    </source>
</evidence>
<comment type="caution">
    <text evidence="2">The sequence shown here is derived from an EMBL/GenBank/DDBJ whole genome shotgun (WGS) entry which is preliminary data.</text>
</comment>
<organism evidence="2 3">
    <name type="scientific">Methylopila jiangsuensis</name>
    <dbReference type="NCBI Taxonomy" id="586230"/>
    <lineage>
        <taxon>Bacteria</taxon>
        <taxon>Pseudomonadati</taxon>
        <taxon>Pseudomonadota</taxon>
        <taxon>Alphaproteobacteria</taxon>
        <taxon>Hyphomicrobiales</taxon>
        <taxon>Methylopilaceae</taxon>
        <taxon>Methylopila</taxon>
    </lineage>
</organism>
<dbReference type="InterPro" id="IPR017438">
    <property type="entry name" value="ATP-NAD_kinase_N"/>
</dbReference>
<dbReference type="SUPFAM" id="SSF111331">
    <property type="entry name" value="NAD kinase/diacylglycerol kinase-like"/>
    <property type="match status" value="1"/>
</dbReference>
<dbReference type="RefSeq" id="WP_271204874.1">
    <property type="nucleotide sequence ID" value="NZ_BSFK01000010.1"/>
</dbReference>
<proteinExistence type="predicted"/>
<dbReference type="Proteomes" id="UP001143364">
    <property type="component" value="Unassembled WGS sequence"/>
</dbReference>
<reference evidence="2" key="2">
    <citation type="submission" date="2023-01" db="EMBL/GenBank/DDBJ databases">
        <authorList>
            <person name="Sun Q."/>
            <person name="Evtushenko L."/>
        </authorList>
    </citation>
    <scope>NUCLEOTIDE SEQUENCE</scope>
    <source>
        <strain evidence="2">VKM B-2555</strain>
    </source>
</reference>
<dbReference type="Pfam" id="PF00781">
    <property type="entry name" value="DAGK_cat"/>
    <property type="match status" value="1"/>
</dbReference>
<dbReference type="PROSITE" id="PS50146">
    <property type="entry name" value="DAGK"/>
    <property type="match status" value="1"/>
</dbReference>